<evidence type="ECO:0000313" key="6">
    <source>
        <dbReference type="Proteomes" id="UP000002630"/>
    </source>
</evidence>
<dbReference type="PROSITE" id="PS50005">
    <property type="entry name" value="TPR"/>
    <property type="match status" value="1"/>
</dbReference>
<dbReference type="InParanoid" id="D7FQ24"/>
<dbReference type="Gene3D" id="1.25.40.10">
    <property type="entry name" value="Tetratricopeptide repeat domain"/>
    <property type="match status" value="1"/>
</dbReference>
<evidence type="ECO:0000256" key="1">
    <source>
        <dbReference type="ARBA" id="ARBA00022737"/>
    </source>
</evidence>
<dbReference type="SMART" id="SM00028">
    <property type="entry name" value="TPR"/>
    <property type="match status" value="3"/>
</dbReference>
<dbReference type="EMBL" id="FN649727">
    <property type="protein sequence ID" value="CBJ48356.1"/>
    <property type="molecule type" value="Genomic_DNA"/>
</dbReference>
<feature type="compositionally biased region" description="Acidic residues" evidence="4">
    <location>
        <begin position="266"/>
        <end position="279"/>
    </location>
</feature>
<dbReference type="SUPFAM" id="SSF48452">
    <property type="entry name" value="TPR-like"/>
    <property type="match status" value="1"/>
</dbReference>
<dbReference type="PANTHER" id="PTHR22904:SF523">
    <property type="entry name" value="STRESS-INDUCED-PHOSPHOPROTEIN 1"/>
    <property type="match status" value="1"/>
</dbReference>
<protein>
    <submittedName>
        <fullName evidence="5">Uncharacterized protein</fullName>
    </submittedName>
</protein>
<evidence type="ECO:0000313" key="5">
    <source>
        <dbReference type="EMBL" id="CBJ48356.1"/>
    </source>
</evidence>
<dbReference type="OMA" id="AQTAYEH"/>
<evidence type="ECO:0000256" key="3">
    <source>
        <dbReference type="PROSITE-ProRule" id="PRU00339"/>
    </source>
</evidence>
<feature type="region of interest" description="Disordered" evidence="4">
    <location>
        <begin position="263"/>
        <end position="282"/>
    </location>
</feature>
<evidence type="ECO:0000256" key="4">
    <source>
        <dbReference type="SAM" id="MobiDB-lite"/>
    </source>
</evidence>
<keyword evidence="1" id="KW-0677">Repeat</keyword>
<reference evidence="5 6" key="1">
    <citation type="journal article" date="2010" name="Nature">
        <title>The Ectocarpus genome and the independent evolution of multicellularity in brown algae.</title>
        <authorList>
            <person name="Cock J.M."/>
            <person name="Sterck L."/>
            <person name="Rouze P."/>
            <person name="Scornet D."/>
            <person name="Allen A.E."/>
            <person name="Amoutzias G."/>
            <person name="Anthouard V."/>
            <person name="Artiguenave F."/>
            <person name="Aury J.M."/>
            <person name="Badger J.H."/>
            <person name="Beszteri B."/>
            <person name="Billiau K."/>
            <person name="Bonnet E."/>
            <person name="Bothwell J.H."/>
            <person name="Bowler C."/>
            <person name="Boyen C."/>
            <person name="Brownlee C."/>
            <person name="Carrano C.J."/>
            <person name="Charrier B."/>
            <person name="Cho G.Y."/>
            <person name="Coelho S.M."/>
            <person name="Collen J."/>
            <person name="Corre E."/>
            <person name="Da Silva C."/>
            <person name="Delage L."/>
            <person name="Delaroque N."/>
            <person name="Dittami S.M."/>
            <person name="Doulbeau S."/>
            <person name="Elias M."/>
            <person name="Farnham G."/>
            <person name="Gachon C.M."/>
            <person name="Gschloessl B."/>
            <person name="Heesch S."/>
            <person name="Jabbari K."/>
            <person name="Jubin C."/>
            <person name="Kawai H."/>
            <person name="Kimura K."/>
            <person name="Kloareg B."/>
            <person name="Kupper F.C."/>
            <person name="Lang D."/>
            <person name="Le Bail A."/>
            <person name="Leblanc C."/>
            <person name="Lerouge P."/>
            <person name="Lohr M."/>
            <person name="Lopez P.J."/>
            <person name="Martens C."/>
            <person name="Maumus F."/>
            <person name="Michel G."/>
            <person name="Miranda-Saavedra D."/>
            <person name="Morales J."/>
            <person name="Moreau H."/>
            <person name="Motomura T."/>
            <person name="Nagasato C."/>
            <person name="Napoli C.A."/>
            <person name="Nelson D.R."/>
            <person name="Nyvall-Collen P."/>
            <person name="Peters A.F."/>
            <person name="Pommier C."/>
            <person name="Potin P."/>
            <person name="Poulain J."/>
            <person name="Quesneville H."/>
            <person name="Read B."/>
            <person name="Rensing S.A."/>
            <person name="Ritter A."/>
            <person name="Rousvoal S."/>
            <person name="Samanta M."/>
            <person name="Samson G."/>
            <person name="Schroeder D.C."/>
            <person name="Segurens B."/>
            <person name="Strittmatter M."/>
            <person name="Tonon T."/>
            <person name="Tregear J.W."/>
            <person name="Valentin K."/>
            <person name="von Dassow P."/>
            <person name="Yamagishi T."/>
            <person name="Van de Peer Y."/>
            <person name="Wincker P."/>
        </authorList>
    </citation>
    <scope>NUCLEOTIDE SEQUENCE [LARGE SCALE GENOMIC DNA]</scope>
    <source>
        <strain evidence="6">Ec32 / CCAP1310/4</strain>
    </source>
</reference>
<sequence length="321" mass="35242">MSADSASDLKEKGNTAFAAKRYEEAEGLYSQAIAMLGEEAPHTLFGNRAAARLGLGLPQQALEDAETAIKKDGTWLKGYHRKACAHQAMGERGVALETYRHALDIEPKNKWLQEQVRRARAEVVSASKVEPIESVDAWILVFESMSDSRERLSTLAHLWNQCEMPDRHEIFGQFLSLIAGAGTQHTGVKPEDFTEDMMVSLPMDNYEDLKPVDTWMAFFRGLAREEKVQGFKRMWESTEDKEKNVIVNDLRHFFLEPLINGGLSQAEEDDDDDSAEEGEGVAAVAAAAAELEEGAKVTSDVGLAVPAPGTGGAVGSSERQD</sequence>
<dbReference type="AlphaFoldDB" id="D7FQ24"/>
<dbReference type="InterPro" id="IPR011990">
    <property type="entry name" value="TPR-like_helical_dom_sf"/>
</dbReference>
<feature type="repeat" description="TPR" evidence="3">
    <location>
        <begin position="76"/>
        <end position="109"/>
    </location>
</feature>
<gene>
    <name evidence="5" type="ORF">Esi_0002_0117</name>
</gene>
<dbReference type="PANTHER" id="PTHR22904">
    <property type="entry name" value="TPR REPEAT CONTAINING PROTEIN"/>
    <property type="match status" value="1"/>
</dbReference>
<organism evidence="5 6">
    <name type="scientific">Ectocarpus siliculosus</name>
    <name type="common">Brown alga</name>
    <name type="synonym">Conferva siliculosa</name>
    <dbReference type="NCBI Taxonomy" id="2880"/>
    <lineage>
        <taxon>Eukaryota</taxon>
        <taxon>Sar</taxon>
        <taxon>Stramenopiles</taxon>
        <taxon>Ochrophyta</taxon>
        <taxon>PX clade</taxon>
        <taxon>Phaeophyceae</taxon>
        <taxon>Ectocarpales</taxon>
        <taxon>Ectocarpaceae</taxon>
        <taxon>Ectocarpus</taxon>
    </lineage>
</organism>
<feature type="region of interest" description="Disordered" evidence="4">
    <location>
        <begin position="297"/>
        <end position="321"/>
    </location>
</feature>
<accession>D7FQ24</accession>
<dbReference type="eggNOG" id="KOG0548">
    <property type="taxonomic scope" value="Eukaryota"/>
</dbReference>
<name>D7FQ24_ECTSI</name>
<dbReference type="STRING" id="2880.D7FQ24"/>
<keyword evidence="6" id="KW-1185">Reference proteome</keyword>
<evidence type="ECO:0000256" key="2">
    <source>
        <dbReference type="ARBA" id="ARBA00022803"/>
    </source>
</evidence>
<dbReference type="InterPro" id="IPR019734">
    <property type="entry name" value="TPR_rpt"/>
</dbReference>
<dbReference type="OrthoDB" id="61240at2759"/>
<keyword evidence="2 3" id="KW-0802">TPR repeat</keyword>
<dbReference type="GO" id="GO:0051879">
    <property type="term" value="F:Hsp90 protein binding"/>
    <property type="evidence" value="ECO:0007669"/>
    <property type="project" value="TreeGrafter"/>
</dbReference>
<proteinExistence type="predicted"/>
<dbReference type="Proteomes" id="UP000002630">
    <property type="component" value="Linkage Group LG02"/>
</dbReference>
<dbReference type="EMBL" id="FN648375">
    <property type="protein sequence ID" value="CBJ48356.1"/>
    <property type="molecule type" value="Genomic_DNA"/>
</dbReference>